<feature type="binding site" evidence="11">
    <location>
        <position position="271"/>
    </location>
    <ligand>
        <name>ATP</name>
        <dbReference type="ChEBI" id="CHEBI:30616"/>
    </ligand>
</feature>
<protein>
    <recommendedName>
        <fullName evidence="11">tRNA sulfurtransferase</fullName>
        <ecNumber evidence="11">2.8.1.4</ecNumber>
    </recommendedName>
    <alternativeName>
        <fullName evidence="11">Sulfur carrier protein ThiS sulfurtransferase</fullName>
    </alternativeName>
    <alternativeName>
        <fullName evidence="11">Thiamine biosynthesis protein ThiI</fullName>
    </alternativeName>
    <alternativeName>
        <fullName evidence="11">tRNA 4-thiouridine synthase</fullName>
    </alternativeName>
</protein>
<evidence type="ECO:0000259" key="13">
    <source>
        <dbReference type="PROSITE" id="PS51165"/>
    </source>
</evidence>
<dbReference type="InterPro" id="IPR001763">
    <property type="entry name" value="Rhodanese-like_dom"/>
</dbReference>
<keyword evidence="3 11" id="KW-0820">tRNA-binding</keyword>
<dbReference type="SUPFAM" id="SSF52402">
    <property type="entry name" value="Adenine nucleotide alpha hydrolases-like"/>
    <property type="match status" value="1"/>
</dbReference>
<dbReference type="InterPro" id="IPR050102">
    <property type="entry name" value="tRNA_sulfurtransferase_ThiI"/>
</dbReference>
<evidence type="ECO:0000256" key="7">
    <source>
        <dbReference type="ARBA" id="ARBA00022884"/>
    </source>
</evidence>
<evidence type="ECO:0000313" key="15">
    <source>
        <dbReference type="Proteomes" id="UP001589758"/>
    </source>
</evidence>
<comment type="caution">
    <text evidence="11">Lacks conserved residue(s) required for the propagation of feature annotation.</text>
</comment>
<dbReference type="Proteomes" id="UP001589758">
    <property type="component" value="Unassembled WGS sequence"/>
</dbReference>
<evidence type="ECO:0000256" key="9">
    <source>
        <dbReference type="ARBA" id="ARBA00023157"/>
    </source>
</evidence>
<dbReference type="GO" id="GO:0140741">
    <property type="term" value="F:tRNA-uracil-4 sulfurtransferase activity"/>
    <property type="evidence" value="ECO:0007669"/>
    <property type="project" value="UniProtKB-EC"/>
</dbReference>
<feature type="binding site" evidence="11">
    <location>
        <position position="302"/>
    </location>
    <ligand>
        <name>ATP</name>
        <dbReference type="ChEBI" id="CHEBI:30616"/>
    </ligand>
</feature>
<feature type="disulfide bond" description="Redox-active" evidence="11">
    <location>
        <begin position="350"/>
        <end position="462"/>
    </location>
</feature>
<dbReference type="PANTHER" id="PTHR43209">
    <property type="entry name" value="TRNA SULFURTRANSFERASE"/>
    <property type="match status" value="1"/>
</dbReference>
<evidence type="ECO:0000256" key="4">
    <source>
        <dbReference type="ARBA" id="ARBA00022679"/>
    </source>
</evidence>
<dbReference type="HAMAP" id="MF_00021">
    <property type="entry name" value="ThiI"/>
    <property type="match status" value="1"/>
</dbReference>
<accession>A0ABV6CCP9</accession>
<dbReference type="Gene3D" id="3.40.50.620">
    <property type="entry name" value="HUPs"/>
    <property type="match status" value="1"/>
</dbReference>
<dbReference type="PROSITE" id="PS51165">
    <property type="entry name" value="THUMP"/>
    <property type="match status" value="1"/>
</dbReference>
<dbReference type="PROSITE" id="PS50206">
    <property type="entry name" value="RHODANESE_3"/>
    <property type="match status" value="1"/>
</dbReference>
<dbReference type="RefSeq" id="WP_385877900.1">
    <property type="nucleotide sequence ID" value="NZ_JBHLXE010000108.1"/>
</dbReference>
<dbReference type="InterPro" id="IPR020536">
    <property type="entry name" value="ThiI_AANH"/>
</dbReference>
<dbReference type="SMART" id="SM00981">
    <property type="entry name" value="THUMP"/>
    <property type="match status" value="1"/>
</dbReference>
<keyword evidence="8 11" id="KW-0784">Thiamine biosynthesis</keyword>
<evidence type="ECO:0000313" key="14">
    <source>
        <dbReference type="EMBL" id="MFC0180764.1"/>
    </source>
</evidence>
<comment type="subcellular location">
    <subcellularLocation>
        <location evidence="1 11">Cytoplasm</location>
    </subcellularLocation>
</comment>
<dbReference type="Pfam" id="PF02926">
    <property type="entry name" value="THUMP"/>
    <property type="match status" value="1"/>
</dbReference>
<comment type="catalytic activity">
    <reaction evidence="11">
        <text>[ThiI sulfur-carrier protein]-S-sulfanyl-L-cysteine + a uridine in tRNA + 2 reduced [2Fe-2S]-[ferredoxin] + ATP + H(+) = [ThiI sulfur-carrier protein]-L-cysteine + a 4-thiouridine in tRNA + 2 oxidized [2Fe-2S]-[ferredoxin] + AMP + diphosphate</text>
        <dbReference type="Rhea" id="RHEA:24176"/>
        <dbReference type="Rhea" id="RHEA-COMP:10000"/>
        <dbReference type="Rhea" id="RHEA-COMP:10001"/>
        <dbReference type="Rhea" id="RHEA-COMP:13337"/>
        <dbReference type="Rhea" id="RHEA-COMP:13338"/>
        <dbReference type="Rhea" id="RHEA-COMP:13339"/>
        <dbReference type="Rhea" id="RHEA-COMP:13340"/>
        <dbReference type="ChEBI" id="CHEBI:15378"/>
        <dbReference type="ChEBI" id="CHEBI:29950"/>
        <dbReference type="ChEBI" id="CHEBI:30616"/>
        <dbReference type="ChEBI" id="CHEBI:33019"/>
        <dbReference type="ChEBI" id="CHEBI:33737"/>
        <dbReference type="ChEBI" id="CHEBI:33738"/>
        <dbReference type="ChEBI" id="CHEBI:61963"/>
        <dbReference type="ChEBI" id="CHEBI:65315"/>
        <dbReference type="ChEBI" id="CHEBI:136798"/>
        <dbReference type="ChEBI" id="CHEBI:456215"/>
        <dbReference type="EC" id="2.8.1.4"/>
    </reaction>
</comment>
<dbReference type="InterPro" id="IPR036873">
    <property type="entry name" value="Rhodanese-like_dom_sf"/>
</dbReference>
<reference evidence="14 15" key="1">
    <citation type="submission" date="2024-09" db="EMBL/GenBank/DDBJ databases">
        <authorList>
            <person name="Sun Q."/>
            <person name="Mori K."/>
        </authorList>
    </citation>
    <scope>NUCLEOTIDE SEQUENCE [LARGE SCALE GENOMIC DNA]</scope>
    <source>
        <strain evidence="14 15">CCM 8545</strain>
    </source>
</reference>
<organism evidence="14 15">
    <name type="scientific">Thorsellia kenyensis</name>
    <dbReference type="NCBI Taxonomy" id="1549888"/>
    <lineage>
        <taxon>Bacteria</taxon>
        <taxon>Pseudomonadati</taxon>
        <taxon>Pseudomonadota</taxon>
        <taxon>Gammaproteobacteria</taxon>
        <taxon>Enterobacterales</taxon>
        <taxon>Thorselliaceae</taxon>
        <taxon>Thorsellia</taxon>
    </lineage>
</organism>
<keyword evidence="10 11" id="KW-0676">Redox-active center</keyword>
<dbReference type="SUPFAM" id="SSF52821">
    <property type="entry name" value="Rhodanese/Cell cycle control phosphatase"/>
    <property type="match status" value="1"/>
</dbReference>
<dbReference type="InterPro" id="IPR049961">
    <property type="entry name" value="ThiI_N"/>
</dbReference>
<comment type="catalytic activity">
    <reaction evidence="11">
        <text>[ThiS sulfur-carrier protein]-C-terminal Gly-Gly-AMP + S-sulfanyl-L-cysteinyl-[cysteine desulfurase] + AH2 = [ThiS sulfur-carrier protein]-C-terminal-Gly-aminoethanethioate + L-cysteinyl-[cysteine desulfurase] + A + AMP + 2 H(+)</text>
        <dbReference type="Rhea" id="RHEA:43340"/>
        <dbReference type="Rhea" id="RHEA-COMP:12157"/>
        <dbReference type="Rhea" id="RHEA-COMP:12158"/>
        <dbReference type="Rhea" id="RHEA-COMP:12910"/>
        <dbReference type="Rhea" id="RHEA-COMP:19908"/>
        <dbReference type="ChEBI" id="CHEBI:13193"/>
        <dbReference type="ChEBI" id="CHEBI:15378"/>
        <dbReference type="ChEBI" id="CHEBI:17499"/>
        <dbReference type="ChEBI" id="CHEBI:29950"/>
        <dbReference type="ChEBI" id="CHEBI:61963"/>
        <dbReference type="ChEBI" id="CHEBI:90618"/>
        <dbReference type="ChEBI" id="CHEBI:232372"/>
        <dbReference type="ChEBI" id="CHEBI:456215"/>
    </reaction>
</comment>
<feature type="active site" description="Cysteine persulfide intermediate" evidence="11">
    <location>
        <position position="462"/>
    </location>
</feature>
<name>A0ABV6CCP9_9GAMM</name>
<keyword evidence="6 11" id="KW-0067">ATP-binding</keyword>
<dbReference type="Pfam" id="PF02568">
    <property type="entry name" value="ThiI"/>
    <property type="match status" value="1"/>
</dbReference>
<dbReference type="NCBIfam" id="TIGR00342">
    <property type="entry name" value="tRNA uracil 4-sulfurtransferase ThiI"/>
    <property type="match status" value="1"/>
</dbReference>
<dbReference type="InterPro" id="IPR003720">
    <property type="entry name" value="tRNA_STrfase"/>
</dbReference>
<feature type="binding site" evidence="11">
    <location>
        <begin position="189"/>
        <end position="190"/>
    </location>
    <ligand>
        <name>ATP</name>
        <dbReference type="ChEBI" id="CHEBI:30616"/>
    </ligand>
</feature>
<feature type="domain" description="Rhodanese" evidence="12">
    <location>
        <begin position="410"/>
        <end position="489"/>
    </location>
</feature>
<comment type="pathway">
    <text evidence="11">Cofactor biosynthesis; thiamine diphosphate biosynthesis.</text>
</comment>
<keyword evidence="15" id="KW-1185">Reference proteome</keyword>
<dbReference type="EC" id="2.8.1.4" evidence="11"/>
<comment type="function">
    <text evidence="11">Catalyzes the ATP-dependent transfer of a sulfur to tRNA to produce 4-thiouridine in position 8 of tRNAs, which functions as a near-UV photosensor. Also catalyzes the transfer of sulfur to the sulfur carrier protein ThiS, forming ThiS-thiocarboxylate. This is a step in the synthesis of thiazole, in the thiamine biosynthesis pathway. The sulfur is donated as persulfide by IscS.</text>
</comment>
<evidence type="ECO:0000256" key="2">
    <source>
        <dbReference type="ARBA" id="ARBA00022490"/>
    </source>
</evidence>
<dbReference type="InterPro" id="IPR014729">
    <property type="entry name" value="Rossmann-like_a/b/a_fold"/>
</dbReference>
<dbReference type="InterPro" id="IPR004114">
    <property type="entry name" value="THUMP_dom"/>
</dbReference>
<dbReference type="CDD" id="cd11716">
    <property type="entry name" value="THUMP_ThiI"/>
    <property type="match status" value="1"/>
</dbReference>
<evidence type="ECO:0000259" key="12">
    <source>
        <dbReference type="PROSITE" id="PS50206"/>
    </source>
</evidence>
<comment type="similarity">
    <text evidence="11">Belongs to the ThiI family.</text>
</comment>
<evidence type="ECO:0000256" key="1">
    <source>
        <dbReference type="ARBA" id="ARBA00004496"/>
    </source>
</evidence>
<evidence type="ECO:0000256" key="6">
    <source>
        <dbReference type="ARBA" id="ARBA00022840"/>
    </source>
</evidence>
<dbReference type="Gene3D" id="3.40.250.10">
    <property type="entry name" value="Rhodanese-like domain"/>
    <property type="match status" value="1"/>
</dbReference>
<keyword evidence="9 11" id="KW-1015">Disulfide bond</keyword>
<evidence type="ECO:0000256" key="11">
    <source>
        <dbReference type="HAMAP-Rule" id="MF_00021"/>
    </source>
</evidence>
<evidence type="ECO:0000256" key="5">
    <source>
        <dbReference type="ARBA" id="ARBA00022741"/>
    </source>
</evidence>
<keyword evidence="2 11" id="KW-0963">Cytoplasm</keyword>
<keyword evidence="7 11" id="KW-0694">RNA-binding</keyword>
<dbReference type="Pfam" id="PF22025">
    <property type="entry name" value="ThiI_fer"/>
    <property type="match status" value="1"/>
</dbReference>
<feature type="binding site" evidence="11">
    <location>
        <position position="293"/>
    </location>
    <ligand>
        <name>ATP</name>
        <dbReference type="ChEBI" id="CHEBI:30616"/>
    </ligand>
</feature>
<comment type="caution">
    <text evidence="14">The sequence shown here is derived from an EMBL/GenBank/DDBJ whole genome shotgun (WGS) entry which is preliminary data.</text>
</comment>
<dbReference type="SUPFAM" id="SSF143437">
    <property type="entry name" value="THUMP domain-like"/>
    <property type="match status" value="1"/>
</dbReference>
<dbReference type="NCBIfam" id="TIGR04271">
    <property type="entry name" value="ThiI_C_thiazole"/>
    <property type="match status" value="1"/>
</dbReference>
<sequence>MKYVIKLFPEIVMKSDSVRRRFSKILTSNIRNILSDYSHNVAVVRTWDYIEVRQKSQTNEIAPLQKDDVLMRLQNIPGIHHILDVKEYTYTDLHDIFLQVLPIYSSFLENKTFCVRVKRRGKHSFSSSEAEKYIGGGLNQSIKSAKVKLKNPDVTVQLEIDDETLRIVNSRHEGLGGFPIGTQDEVLSLLSGGFDSSVASYQLVRRGCKVHYCFFNLGGAAHEIGVKQTAHYLWSTYGKSHHVRFISIDFAPVVEEILTKIDNGIMGVVLKRMMVRAASKITEKYGVSALVTGEAIGQVSSQTLINLRLIDNATDTLILRPLISTDKESIIQIANQIGTADLAKTMPEYCGVISNNPTVCADKSHVLEEEAKFDFSILDKAVISAQNVDIRTLAFDEKVSQQSIEEVSNVRDSEIIIDIRAPDEQEKQPLIIDKAPLISIPFYKLRREFPALDKQKTYLLYCDKGVMSRLQALYLYEEGFINIKVFKKERL</sequence>
<evidence type="ECO:0000256" key="8">
    <source>
        <dbReference type="ARBA" id="ARBA00022977"/>
    </source>
</evidence>
<gene>
    <name evidence="11 14" type="primary">thiI</name>
    <name evidence="14" type="ORF">ACFFIT_11845</name>
</gene>
<keyword evidence="4 11" id="KW-0808">Transferase</keyword>
<keyword evidence="5 11" id="KW-0547">Nucleotide-binding</keyword>
<evidence type="ECO:0000256" key="10">
    <source>
        <dbReference type="ARBA" id="ARBA00023284"/>
    </source>
</evidence>
<evidence type="ECO:0000256" key="3">
    <source>
        <dbReference type="ARBA" id="ARBA00022555"/>
    </source>
</evidence>
<dbReference type="Gene3D" id="3.30.2130.30">
    <property type="match status" value="1"/>
</dbReference>
<dbReference type="InterPro" id="IPR049962">
    <property type="entry name" value="THUMP_ThiI"/>
</dbReference>
<dbReference type="InterPro" id="IPR054173">
    <property type="entry name" value="ThiI_fer"/>
</dbReference>
<feature type="domain" description="THUMP" evidence="13">
    <location>
        <begin position="67"/>
        <end position="171"/>
    </location>
</feature>
<dbReference type="EMBL" id="JBHLXE010000108">
    <property type="protein sequence ID" value="MFC0180764.1"/>
    <property type="molecule type" value="Genomic_DNA"/>
</dbReference>
<proteinExistence type="inferred from homology"/>
<dbReference type="PANTHER" id="PTHR43209:SF1">
    <property type="entry name" value="TRNA SULFURTRANSFERASE"/>
    <property type="match status" value="1"/>
</dbReference>
<dbReference type="CDD" id="cd00158">
    <property type="entry name" value="RHOD"/>
    <property type="match status" value="1"/>
</dbReference>
<dbReference type="InterPro" id="IPR026340">
    <property type="entry name" value="THII_Thiazole_biosynth_dom"/>
</dbReference>